<sequence>MKTSTITPDAHAPGIHITDRAETTEAVTA</sequence>
<evidence type="ECO:0000313" key="3">
    <source>
        <dbReference type="Proteomes" id="UP000198582"/>
    </source>
</evidence>
<evidence type="ECO:0000313" key="2">
    <source>
        <dbReference type="EMBL" id="SEP54425.1"/>
    </source>
</evidence>
<dbReference type="EMBL" id="FOEF01000047">
    <property type="protein sequence ID" value="SEP54425.1"/>
    <property type="molecule type" value="Genomic_DNA"/>
</dbReference>
<accession>A0A1H8YQD3</accession>
<name>A0A1H8YQD3_9PSEU</name>
<dbReference type="Proteomes" id="UP000198582">
    <property type="component" value="Unassembled WGS sequence"/>
</dbReference>
<reference evidence="2 3" key="1">
    <citation type="submission" date="2016-10" db="EMBL/GenBank/DDBJ databases">
        <authorList>
            <person name="de Groot N.N."/>
        </authorList>
    </citation>
    <scope>NUCLEOTIDE SEQUENCE [LARGE SCALE GENOMIC DNA]</scope>
    <source>
        <strain evidence="2 3">DSM 44993</strain>
    </source>
</reference>
<dbReference type="AlphaFoldDB" id="A0A1H8YQD3"/>
<protein>
    <submittedName>
        <fullName evidence="2">Uncharacterized protein</fullName>
    </submittedName>
</protein>
<gene>
    <name evidence="2" type="ORF">SAMN04489732_1471</name>
</gene>
<evidence type="ECO:0000256" key="1">
    <source>
        <dbReference type="SAM" id="MobiDB-lite"/>
    </source>
</evidence>
<keyword evidence="3" id="KW-1185">Reference proteome</keyword>
<proteinExistence type="predicted"/>
<feature type="region of interest" description="Disordered" evidence="1">
    <location>
        <begin position="1"/>
        <end position="29"/>
    </location>
</feature>
<organism evidence="2 3">
    <name type="scientific">Amycolatopsis saalfeldensis</name>
    <dbReference type="NCBI Taxonomy" id="394193"/>
    <lineage>
        <taxon>Bacteria</taxon>
        <taxon>Bacillati</taxon>
        <taxon>Actinomycetota</taxon>
        <taxon>Actinomycetes</taxon>
        <taxon>Pseudonocardiales</taxon>
        <taxon>Pseudonocardiaceae</taxon>
        <taxon>Amycolatopsis</taxon>
    </lineage>
</organism>